<gene>
    <name evidence="1" type="ORF">OUZ56_024209</name>
</gene>
<keyword evidence="2" id="KW-1185">Reference proteome</keyword>
<comment type="caution">
    <text evidence="1">The sequence shown here is derived from an EMBL/GenBank/DDBJ whole genome shotgun (WGS) entry which is preliminary data.</text>
</comment>
<reference evidence="1 2" key="1">
    <citation type="journal article" date="2023" name="Nucleic Acids Res.">
        <title>The hologenome of Daphnia magna reveals possible DNA methylation and microbiome-mediated evolution of the host genome.</title>
        <authorList>
            <person name="Chaturvedi A."/>
            <person name="Li X."/>
            <person name="Dhandapani V."/>
            <person name="Marshall H."/>
            <person name="Kissane S."/>
            <person name="Cuenca-Cambronero M."/>
            <person name="Asole G."/>
            <person name="Calvet F."/>
            <person name="Ruiz-Romero M."/>
            <person name="Marangio P."/>
            <person name="Guigo R."/>
            <person name="Rago D."/>
            <person name="Mirbahai L."/>
            <person name="Eastwood N."/>
            <person name="Colbourne J.K."/>
            <person name="Zhou J."/>
            <person name="Mallon E."/>
            <person name="Orsini L."/>
        </authorList>
    </citation>
    <scope>NUCLEOTIDE SEQUENCE [LARGE SCALE GENOMIC DNA]</scope>
    <source>
        <strain evidence="1">LRV0_1</strain>
    </source>
</reference>
<dbReference type="EMBL" id="JAOYFB010000039">
    <property type="protein sequence ID" value="KAK4030825.1"/>
    <property type="molecule type" value="Genomic_DNA"/>
</dbReference>
<name>A0ABR0B0H0_9CRUS</name>
<protein>
    <submittedName>
        <fullName evidence="1">Uncharacterized protein</fullName>
    </submittedName>
</protein>
<evidence type="ECO:0000313" key="1">
    <source>
        <dbReference type="EMBL" id="KAK4030825.1"/>
    </source>
</evidence>
<sequence>MNFQGLGVVEGLKPFWKKNHGCHSSREEAPNFPFSNRDIKLKNFFVLPYWGFWESQGSFYWKIFPTAEFH</sequence>
<organism evidence="1 2">
    <name type="scientific">Daphnia magna</name>
    <dbReference type="NCBI Taxonomy" id="35525"/>
    <lineage>
        <taxon>Eukaryota</taxon>
        <taxon>Metazoa</taxon>
        <taxon>Ecdysozoa</taxon>
        <taxon>Arthropoda</taxon>
        <taxon>Crustacea</taxon>
        <taxon>Branchiopoda</taxon>
        <taxon>Diplostraca</taxon>
        <taxon>Cladocera</taxon>
        <taxon>Anomopoda</taxon>
        <taxon>Daphniidae</taxon>
        <taxon>Daphnia</taxon>
    </lineage>
</organism>
<dbReference type="Proteomes" id="UP001234178">
    <property type="component" value="Unassembled WGS sequence"/>
</dbReference>
<proteinExistence type="predicted"/>
<evidence type="ECO:0000313" key="2">
    <source>
        <dbReference type="Proteomes" id="UP001234178"/>
    </source>
</evidence>
<accession>A0ABR0B0H0</accession>